<evidence type="ECO:0000256" key="1">
    <source>
        <dbReference type="SAM" id="MobiDB-lite"/>
    </source>
</evidence>
<evidence type="ECO:0000313" key="3">
    <source>
        <dbReference type="Proteomes" id="UP000183567"/>
    </source>
</evidence>
<proteinExistence type="predicted"/>
<evidence type="ECO:0000313" key="2">
    <source>
        <dbReference type="EMBL" id="OJA10546.1"/>
    </source>
</evidence>
<dbReference type="AlphaFoldDB" id="A0A1J8QMB1"/>
<accession>A0A1J8QMB1</accession>
<dbReference type="Proteomes" id="UP000183567">
    <property type="component" value="Unassembled WGS sequence"/>
</dbReference>
<organism evidence="2 3">
    <name type="scientific">Rhizopogon vesiculosus</name>
    <dbReference type="NCBI Taxonomy" id="180088"/>
    <lineage>
        <taxon>Eukaryota</taxon>
        <taxon>Fungi</taxon>
        <taxon>Dikarya</taxon>
        <taxon>Basidiomycota</taxon>
        <taxon>Agaricomycotina</taxon>
        <taxon>Agaricomycetes</taxon>
        <taxon>Agaricomycetidae</taxon>
        <taxon>Boletales</taxon>
        <taxon>Suillineae</taxon>
        <taxon>Rhizopogonaceae</taxon>
        <taxon>Rhizopogon</taxon>
    </lineage>
</organism>
<comment type="caution">
    <text evidence="2">The sequence shown here is derived from an EMBL/GenBank/DDBJ whole genome shotgun (WGS) entry which is preliminary data.</text>
</comment>
<protein>
    <submittedName>
        <fullName evidence="2">Uncharacterized protein</fullName>
    </submittedName>
</protein>
<feature type="region of interest" description="Disordered" evidence="1">
    <location>
        <begin position="55"/>
        <end position="75"/>
    </location>
</feature>
<name>A0A1J8QMB1_9AGAM</name>
<dbReference type="EMBL" id="LVVM01005443">
    <property type="protein sequence ID" value="OJA10546.1"/>
    <property type="molecule type" value="Genomic_DNA"/>
</dbReference>
<keyword evidence="3" id="KW-1185">Reference proteome</keyword>
<sequence length="185" mass="20427">MPTGMDSVFISTDNKFEIRKGLDARQAAFAVKKYKSQTDWGNGQSPRMRVRRQCPTSINSPSLQGHYDDNRSSKSAAHERMHLSVPIRGLSGGVSVLWETTLKGPVILVVYLVTVLIINSYSLSSHQDARVLLDLVPHQDARAPLDLVIRQDTSVSPGPPTFVPIFWYFILEGIVCVSCSLSSSP</sequence>
<gene>
    <name evidence="2" type="ORF">AZE42_12869</name>
</gene>
<feature type="compositionally biased region" description="Basic and acidic residues" evidence="1">
    <location>
        <begin position="66"/>
        <end position="75"/>
    </location>
</feature>
<reference evidence="2 3" key="1">
    <citation type="submission" date="2016-03" db="EMBL/GenBank/DDBJ databases">
        <title>Comparative genomics of the ectomycorrhizal sister species Rhizopogon vinicolor and Rhizopogon vesiculosus (Basidiomycota: Boletales) reveals a divergence of the mating type B locus.</title>
        <authorList>
            <person name="Mujic A.B."/>
            <person name="Kuo A."/>
            <person name="Tritt A."/>
            <person name="Lipzen A."/>
            <person name="Chen C."/>
            <person name="Johnson J."/>
            <person name="Sharma A."/>
            <person name="Barry K."/>
            <person name="Grigoriev I.V."/>
            <person name="Spatafora J.W."/>
        </authorList>
    </citation>
    <scope>NUCLEOTIDE SEQUENCE [LARGE SCALE GENOMIC DNA]</scope>
    <source>
        <strain evidence="2 3">AM-OR11-056</strain>
    </source>
</reference>